<feature type="signal peptide" evidence="2">
    <location>
        <begin position="1"/>
        <end position="27"/>
    </location>
</feature>
<dbReference type="Pfam" id="PF08811">
    <property type="entry name" value="DUF1800"/>
    <property type="match status" value="2"/>
</dbReference>
<dbReference type="EMBL" id="BKAG01000033">
    <property type="protein sequence ID" value="GEP44642.1"/>
    <property type="molecule type" value="Genomic_DNA"/>
</dbReference>
<feature type="compositionally biased region" description="Low complexity" evidence="1">
    <location>
        <begin position="192"/>
        <end position="202"/>
    </location>
</feature>
<dbReference type="OrthoDB" id="175607at2"/>
<reference evidence="4 5" key="1">
    <citation type="submission" date="2019-07" db="EMBL/GenBank/DDBJ databases">
        <title>Whole genome shotgun sequence of Brevifollis gellanilyticus NBRC 108608.</title>
        <authorList>
            <person name="Hosoyama A."/>
            <person name="Uohara A."/>
            <person name="Ohji S."/>
            <person name="Ichikawa N."/>
        </authorList>
    </citation>
    <scope>NUCLEOTIDE SEQUENCE [LARGE SCALE GENOMIC DNA]</scope>
    <source>
        <strain evidence="4 5">NBRC 108608</strain>
    </source>
</reference>
<evidence type="ECO:0000313" key="5">
    <source>
        <dbReference type="Proteomes" id="UP000321577"/>
    </source>
</evidence>
<organism evidence="4 5">
    <name type="scientific">Brevifollis gellanilyticus</name>
    <dbReference type="NCBI Taxonomy" id="748831"/>
    <lineage>
        <taxon>Bacteria</taxon>
        <taxon>Pseudomonadati</taxon>
        <taxon>Verrucomicrobiota</taxon>
        <taxon>Verrucomicrobiia</taxon>
        <taxon>Verrucomicrobiales</taxon>
        <taxon>Verrucomicrobiaceae</taxon>
    </lineage>
</organism>
<feature type="region of interest" description="Disordered" evidence="1">
    <location>
        <begin position="169"/>
        <end position="202"/>
    </location>
</feature>
<feature type="domain" description="CHRD" evidence="3">
    <location>
        <begin position="345"/>
        <end position="458"/>
    </location>
</feature>
<sequence>MVSRIRLLFALPAALLLLGFTVPAAQAQIVDNYSTGPGAGSPDGLDDLWQSVYNGWGLAPGGDADFDGCINSDECIAGSNPWKANDCLKVGNMVIGGTNIIMYFEAKKGKEYQVWESTSPGGPLPGEPGSLWVEKTGVSKIAAATATDSLVFPKPAGASRFYRIESKDHDADGDGVSDWAEDKLGSNPNLPASPGNASGGAASDLETMKSLLSLTATPGVTEAYEKEGTNATIQLQRSYGSMPLTVNLSGAAGAEGTTKGSASAGDFIFKNLAGVTTNSVTLPANQGVSAPYTVARVGAALDSTEEVPEALKVKVALPGVPEGLAGPEATVSLKDADPNNTANRKLYVAFLGREESVISTASGYATALVDGDNSRASIGIVFNNLSSEQNTAYIRVGNDLEILPLPLGQVAGANWNIRAAQTELTDQAMLDALKNGELYVSITTANNPVREIFGYFNRATGSEVFDNGRSDLEEPALGSATWPVPTGDALEREIWRFMSQATFGGTTELYTQIRALCDQKISTGGTYLDGLEAWLDKQIDPVQTPSINLRKLVMAADMEEFLLRGNKPINYSNNSQYNGATYGVSYVNGMPMANTTVNTNANNATYPQYSNNRREWWTLVTQAPDQLRQRMAHALHQICVISERDATVAAWHYGAANYWDMLAEGAFGKYRTLLENVSLSPMMGVYLTSVANRATYESSPGSGLFISPDENYAREIMQLFSIGLVLRHPDGSLQLSSEGLPIATYDNNDIMELARVFTGFSFGARHGTVRAQVYSSPGGTTTSDQRISPSVYLNGTNNNIWFGRDNGHLYWQASWIYPMKVMGRIGTTVYHDFAAKTLLNGKHGSLSLAAKTVNNGSPFTPAADSTTHDWAYADVKLAHDCLAGDAASPTYGNGTESSPGHTNTPVNISRWLIQRLVTSNPSAGYIYRVQKAYRDNNGLLGPVAKAILLDHEARSLAIADSLISHGKIKEPLVHMTQMLRQFRAYSGASVNVLRDMDLPFSSTDAPMTSGYEAAEVAKFTTANVSAPSKPAGWPAGPFRFRIDSTRSSLVQSPQDAPTVFNWFYPDFQPAGRFAQNGLFAPELQIATEAAEVAKVNFLYGYTWMNLAGMSTTPGVSGANFIFSNAAATPAARFSTNGGSSFLGWPASITLDSTNWNTGVTITMVPVNNGQFSQMASTNIRYSLSGNAVGYSGTATFATPVTFNENEVLNESLVVTHSSGNAWVAEGIYNDTFTVKLSCPPMAGATVTVNTGAQNGEVTVTPAVLNFNSTNWNTPQVVTVDAVNDSDAEDAGTGNDIVSLLVSSTAANWSGLPATTVPVGVTDNDGGADVLIRQTVGTTATLDGVTNVVETTSTSGANTDNYSIVLTKAPTANVVVNIVIAGTQLSVNTTPTGTTFSNTTTTRTFTTANWNVAQNVTVRGNDDSTTELSPHTGGLTHTITTTAGGYTAGLPLQPIVGNITDNDAAIVLAHTDGETRVEERGITDTITVSLRNGTVPTQNVSVVLSSTAVRFSVPEVIFTAANYNVPQTVTVTALDDNIVDGLHAGSIIGYSSTSGTTYVGSVSATLPVTVIDNDDSRLRVIESNGSTVVGEDGLTDTYDLVLSRVPAAGSTTTVTLTAANGAVVSPTTPVVFTDANWNIPQTITVSTSNDGSAEARAIGSVTHTMVSTDPVYNKANAPVVVVTIDDNDPPLNVTLTNFATNVREAGTVGTGGTPNISDTFTVTLGRAPGSTTPVTVSMSYGPQFTVTPSTLNFTSSNYTAAQTVTVTAVDDAVSEPVLQQAPITFAITSGDAYFNGAANPPVMVYITDNDTPGVSIVESGDITQTTEGNATQDNYTVVLTQAPAANVDIVVNGGSQSLLSKSGTPTLSSVTLNFTTANWSTAQTVNVLAVNDTIGESGRMLAPITHTISTSDPNYSGMVLPSVNNVITDNDPTAAAYLVRVIESGGTSVTENGSTATDTFTVALGLQPTSDVTVTFTSPDNQLSLVGLNSVTFTPTSGQAAANGTSGWNVAQTLTVRANDDKIIEPFLHWGTLSATVTTTSPNYAGVTTIPVALVSSLRDNDGPSVIVAPSGGSTNVTEVGTTTDTYSVALSQAPTSNVTVSITPDAQVTASASSLTFTPANWANPQTVTLTAVNDTDAEAASHPGIITHMATSGDSLFNGLSVASVTANVWDDDSPGITVTESGGSTTITEGNNTGDTIQIKLNTQPAPGEVVTITLHPPTYLVPVPQHGMAVGYFTNDYGGSSERDNIVFDYTESIVLYRDTFYNSLTAAFGGTIPVNLATSTVPADIAKIQNAHWAASKITVDKLDLWFSNGSMKANWPVLVEPNVAPPTPLPAFNPRQAIIDAVYRHNGGTNSPSTTRYMVVSPFNAQNPRGSTTLDNEICDRIRWAAYMCTVGSTAFASH</sequence>
<evidence type="ECO:0000256" key="2">
    <source>
        <dbReference type="SAM" id="SignalP"/>
    </source>
</evidence>
<evidence type="ECO:0000313" key="4">
    <source>
        <dbReference type="EMBL" id="GEP44642.1"/>
    </source>
</evidence>
<comment type="caution">
    <text evidence="4">The sequence shown here is derived from an EMBL/GenBank/DDBJ whole genome shotgun (WGS) entry which is preliminary data.</text>
</comment>
<accession>A0A512MD57</accession>
<dbReference type="RefSeq" id="WP_146852786.1">
    <property type="nucleotide sequence ID" value="NZ_BKAG01000033.1"/>
</dbReference>
<dbReference type="InterPro" id="IPR010895">
    <property type="entry name" value="CHRD"/>
</dbReference>
<dbReference type="Pfam" id="PF07452">
    <property type="entry name" value="CHRD"/>
    <property type="match status" value="1"/>
</dbReference>
<keyword evidence="5" id="KW-1185">Reference proteome</keyword>
<feature type="chain" id="PRO_5021721906" description="CHRD domain-containing protein" evidence="2">
    <location>
        <begin position="28"/>
        <end position="2404"/>
    </location>
</feature>
<evidence type="ECO:0000259" key="3">
    <source>
        <dbReference type="SMART" id="SM00754"/>
    </source>
</evidence>
<keyword evidence="2" id="KW-0732">Signal</keyword>
<name>A0A512MD57_9BACT</name>
<dbReference type="SMART" id="SM00754">
    <property type="entry name" value="CHRD"/>
    <property type="match status" value="1"/>
</dbReference>
<protein>
    <recommendedName>
        <fullName evidence="3">CHRD domain-containing protein</fullName>
    </recommendedName>
</protein>
<gene>
    <name evidence="4" type="ORF">BGE01nite_39330</name>
</gene>
<dbReference type="InterPro" id="IPR014917">
    <property type="entry name" value="DUF1800"/>
</dbReference>
<evidence type="ECO:0000256" key="1">
    <source>
        <dbReference type="SAM" id="MobiDB-lite"/>
    </source>
</evidence>
<dbReference type="Proteomes" id="UP000321577">
    <property type="component" value="Unassembled WGS sequence"/>
</dbReference>
<proteinExistence type="predicted"/>